<evidence type="ECO:0000313" key="4">
    <source>
        <dbReference type="Proteomes" id="UP001202827"/>
    </source>
</evidence>
<keyword evidence="2" id="KW-0472">Membrane</keyword>
<dbReference type="EMBL" id="JALPRY010000001">
    <property type="protein sequence ID" value="MCK8778511.1"/>
    <property type="molecule type" value="Genomic_DNA"/>
</dbReference>
<feature type="compositionally biased region" description="Pro residues" evidence="1">
    <location>
        <begin position="171"/>
        <end position="187"/>
    </location>
</feature>
<keyword evidence="4" id="KW-1185">Reference proteome</keyword>
<evidence type="ECO:0000256" key="2">
    <source>
        <dbReference type="SAM" id="Phobius"/>
    </source>
</evidence>
<dbReference type="Pfam" id="PF06059">
    <property type="entry name" value="DUF930"/>
    <property type="match status" value="1"/>
</dbReference>
<feature type="compositionally biased region" description="Low complexity" evidence="1">
    <location>
        <begin position="233"/>
        <end position="257"/>
    </location>
</feature>
<keyword evidence="2" id="KW-1133">Transmembrane helix</keyword>
<feature type="compositionally biased region" description="Polar residues" evidence="1">
    <location>
        <begin position="313"/>
        <end position="323"/>
    </location>
</feature>
<comment type="caution">
    <text evidence="3">The sequence shown here is derived from an EMBL/GenBank/DDBJ whole genome shotgun (WGS) entry which is preliminary data.</text>
</comment>
<proteinExistence type="predicted"/>
<feature type="region of interest" description="Disordered" evidence="1">
    <location>
        <begin position="109"/>
        <end position="284"/>
    </location>
</feature>
<feature type="compositionally biased region" description="Pro residues" evidence="1">
    <location>
        <begin position="152"/>
        <end position="163"/>
    </location>
</feature>
<dbReference type="Proteomes" id="UP001202827">
    <property type="component" value="Unassembled WGS sequence"/>
</dbReference>
<protein>
    <submittedName>
        <fullName evidence="3">DUF930 domain-containing protein</fullName>
    </submittedName>
</protein>
<dbReference type="RefSeq" id="WP_248681412.1">
    <property type="nucleotide sequence ID" value="NZ_JALPRY010000001.1"/>
</dbReference>
<feature type="compositionally biased region" description="Basic and acidic residues" evidence="1">
    <location>
        <begin position="208"/>
        <end position="218"/>
    </location>
</feature>
<name>A0ABT0IKZ8_9HYPH</name>
<feature type="transmembrane region" description="Helical" evidence="2">
    <location>
        <begin position="81"/>
        <end position="104"/>
    </location>
</feature>
<sequence>MVKDGTPHLLGLFFASMGLGHGETYHAVGFFSSHKDVAGAGFDPPGLDPACIPSYIAAMEGIEAEDARETRQDHRPKRTRALGGGIAASVLLHVVLAFAFFFHFPLEFPEPPKEESVTVELVPSPEEPEEEAEEAEDPPPPEQEEEAKQDEPPPPPPPPPPPQEEAKQEEPPPPPEPSPPPPPAPEPPKGEERAGQPMPVLRPVQQFGEKDEGPRVSEDGDAPEEPAGREPETAPTETEETAGPTGETEAAEDAPPASAVPDDVNVPEVDAAASSHVEGPETGAAPADEMTALVPQVVPAPTPKPTEAPAKDSPSNLTKATKLFSRSVTESDVAMTAMGEIPREIRAGQLCATELREQLRHAPAAYRPDILPAYKLPSGTVLEVRQAAFRASAKWYNIRFRCEVDEDAMRVVSFAFDVGAAVPRSQWRARGFPD</sequence>
<feature type="region of interest" description="Disordered" evidence="1">
    <location>
        <begin position="298"/>
        <end position="323"/>
    </location>
</feature>
<organism evidence="3 4">
    <name type="scientific">Neorhizobium turbinariae</name>
    <dbReference type="NCBI Taxonomy" id="2937795"/>
    <lineage>
        <taxon>Bacteria</taxon>
        <taxon>Pseudomonadati</taxon>
        <taxon>Pseudomonadota</taxon>
        <taxon>Alphaproteobacteria</taxon>
        <taxon>Hyphomicrobiales</taxon>
        <taxon>Rhizobiaceae</taxon>
        <taxon>Rhizobium/Agrobacterium group</taxon>
        <taxon>Neorhizobium</taxon>
    </lineage>
</organism>
<evidence type="ECO:0000313" key="3">
    <source>
        <dbReference type="EMBL" id="MCK8778511.1"/>
    </source>
</evidence>
<gene>
    <name evidence="3" type="ORF">M0654_00810</name>
</gene>
<reference evidence="3 4" key="1">
    <citation type="submission" date="2022-04" db="EMBL/GenBank/DDBJ databases">
        <title>Rhizobium coralii sp. nov., isolated from coral Turbinaria peltata.</title>
        <authorList>
            <person name="Sun H."/>
        </authorList>
    </citation>
    <scope>NUCLEOTIDE SEQUENCE [LARGE SCALE GENOMIC DNA]</scope>
    <source>
        <strain evidence="3 4">NTR19</strain>
    </source>
</reference>
<evidence type="ECO:0000256" key="1">
    <source>
        <dbReference type="SAM" id="MobiDB-lite"/>
    </source>
</evidence>
<feature type="compositionally biased region" description="Acidic residues" evidence="1">
    <location>
        <begin position="126"/>
        <end position="148"/>
    </location>
</feature>
<keyword evidence="2" id="KW-0812">Transmembrane</keyword>
<accession>A0ABT0IKZ8</accession>
<dbReference type="InterPro" id="IPR009273">
    <property type="entry name" value="DUF930"/>
</dbReference>